<reference evidence="1 2" key="1">
    <citation type="submission" date="2020-08" db="EMBL/GenBank/DDBJ databases">
        <title>Sequencing the genomes of 1000 actinobacteria strains.</title>
        <authorList>
            <person name="Klenk H.-P."/>
        </authorList>
    </citation>
    <scope>NUCLEOTIDE SEQUENCE [LARGE SCALE GENOMIC DNA]</scope>
    <source>
        <strain evidence="1 2">DSM 45823</strain>
    </source>
</reference>
<dbReference type="AlphaFoldDB" id="A0A7W3MVX8"/>
<sequence length="129" mass="14267">MTRLGTEGLGTDPRQVALQELAGLLRGQKYDVTVETLQLTVRNGDGPPVEVWALRRPDDDYQVWFAWPERRWICEARHPHDAVVHIKKALHCVPDGDGGADPTDAEALIRRDLGHSADGRHGASRAISS</sequence>
<comment type="caution">
    <text evidence="1">The sequence shown here is derived from an EMBL/GenBank/DDBJ whole genome shotgun (WGS) entry which is preliminary data.</text>
</comment>
<keyword evidence="2" id="KW-1185">Reference proteome</keyword>
<protein>
    <submittedName>
        <fullName evidence="1">Uncharacterized protein</fullName>
    </submittedName>
</protein>
<gene>
    <name evidence="1" type="ORF">HNR21_001706</name>
</gene>
<proteinExistence type="predicted"/>
<dbReference type="EMBL" id="JACJII010000001">
    <property type="protein sequence ID" value="MBA9002824.1"/>
    <property type="molecule type" value="Genomic_DNA"/>
</dbReference>
<dbReference type="RefSeq" id="WP_182704750.1">
    <property type="nucleotide sequence ID" value="NZ_JACJII010000001.1"/>
</dbReference>
<dbReference type="Proteomes" id="UP000539313">
    <property type="component" value="Unassembled WGS sequence"/>
</dbReference>
<accession>A0A7W3MVX8</accession>
<evidence type="ECO:0000313" key="1">
    <source>
        <dbReference type="EMBL" id="MBA9002824.1"/>
    </source>
</evidence>
<organism evidence="1 2">
    <name type="scientific">Thermomonospora cellulosilytica</name>
    <dbReference type="NCBI Taxonomy" id="1411118"/>
    <lineage>
        <taxon>Bacteria</taxon>
        <taxon>Bacillati</taxon>
        <taxon>Actinomycetota</taxon>
        <taxon>Actinomycetes</taxon>
        <taxon>Streptosporangiales</taxon>
        <taxon>Thermomonosporaceae</taxon>
        <taxon>Thermomonospora</taxon>
    </lineage>
</organism>
<name>A0A7W3MVX8_9ACTN</name>
<evidence type="ECO:0000313" key="2">
    <source>
        <dbReference type="Proteomes" id="UP000539313"/>
    </source>
</evidence>